<evidence type="ECO:0000313" key="3">
    <source>
        <dbReference type="Proteomes" id="UP000814243"/>
    </source>
</evidence>
<feature type="signal peptide" evidence="1">
    <location>
        <begin position="1"/>
        <end position="24"/>
    </location>
</feature>
<dbReference type="AlphaFoldDB" id="A0A922MEQ1"/>
<accession>A0A922MEQ1</accession>
<dbReference type="Proteomes" id="UP000814243">
    <property type="component" value="Unassembled WGS sequence"/>
</dbReference>
<organism evidence="2 3">
    <name type="scientific">Spodoptera exigua</name>
    <name type="common">Beet armyworm</name>
    <name type="synonym">Noctua fulgens</name>
    <dbReference type="NCBI Taxonomy" id="7107"/>
    <lineage>
        <taxon>Eukaryota</taxon>
        <taxon>Metazoa</taxon>
        <taxon>Ecdysozoa</taxon>
        <taxon>Arthropoda</taxon>
        <taxon>Hexapoda</taxon>
        <taxon>Insecta</taxon>
        <taxon>Pterygota</taxon>
        <taxon>Neoptera</taxon>
        <taxon>Endopterygota</taxon>
        <taxon>Lepidoptera</taxon>
        <taxon>Glossata</taxon>
        <taxon>Ditrysia</taxon>
        <taxon>Noctuoidea</taxon>
        <taxon>Noctuidae</taxon>
        <taxon>Amphipyrinae</taxon>
        <taxon>Spodoptera</taxon>
    </lineage>
</organism>
<keyword evidence="1" id="KW-0732">Signal</keyword>
<protein>
    <submittedName>
        <fullName evidence="2">Uncharacterized protein</fullName>
    </submittedName>
</protein>
<feature type="chain" id="PRO_5037461119" evidence="1">
    <location>
        <begin position="25"/>
        <end position="138"/>
    </location>
</feature>
<sequence>MKYKIINCVKILVYFIILILQCEARETAENPVIKLEYGRNSNDEYYVEKDKSLKIVIKNSQARYVTCYNYYSGTPYIDKEYPNYDQDSVITIASVTPQMSTRWRCQILQKNHGPPVTLYKEENCTVVGFYFHLFVKGA</sequence>
<evidence type="ECO:0000313" key="2">
    <source>
        <dbReference type="EMBL" id="KAH9635291.1"/>
    </source>
</evidence>
<dbReference type="EMBL" id="JACEFF010000563">
    <property type="protein sequence ID" value="KAH9635291.1"/>
    <property type="molecule type" value="Genomic_DNA"/>
</dbReference>
<gene>
    <name evidence="2" type="ORF">HF086_011317</name>
</gene>
<reference evidence="2" key="1">
    <citation type="journal article" date="2021" name="G3 (Bethesda)">
        <title>Genome and transcriptome analysis of the beet armyworm Spodoptera exigua reveals targets for pest control. .</title>
        <authorList>
            <person name="Simon S."/>
            <person name="Breeschoten T."/>
            <person name="Jansen H.J."/>
            <person name="Dirks R.P."/>
            <person name="Schranz M.E."/>
            <person name="Ros V.I.D."/>
        </authorList>
    </citation>
    <scope>NUCLEOTIDE SEQUENCE</scope>
    <source>
        <strain evidence="2">TB_SE_WUR_2020</strain>
    </source>
</reference>
<evidence type="ECO:0000256" key="1">
    <source>
        <dbReference type="SAM" id="SignalP"/>
    </source>
</evidence>
<proteinExistence type="predicted"/>
<comment type="caution">
    <text evidence="2">The sequence shown here is derived from an EMBL/GenBank/DDBJ whole genome shotgun (WGS) entry which is preliminary data.</text>
</comment>
<name>A0A922MEQ1_SPOEX</name>